<evidence type="ECO:0000313" key="3">
    <source>
        <dbReference type="EMBL" id="ETX05002.1"/>
    </source>
</evidence>
<evidence type="ECO:0000313" key="4">
    <source>
        <dbReference type="Proteomes" id="UP000019140"/>
    </source>
</evidence>
<dbReference type="Proteomes" id="UP000019140">
    <property type="component" value="Unassembled WGS sequence"/>
</dbReference>
<protein>
    <recommendedName>
        <fullName evidence="2">Peptidase A2 domain-containing protein</fullName>
    </recommendedName>
</protein>
<feature type="domain" description="Peptidase A2" evidence="2">
    <location>
        <begin position="33"/>
        <end position="115"/>
    </location>
</feature>
<dbReference type="GO" id="GO:0006508">
    <property type="term" value="P:proteolysis"/>
    <property type="evidence" value="ECO:0007669"/>
    <property type="project" value="InterPro"/>
</dbReference>
<dbReference type="GO" id="GO:0004190">
    <property type="term" value="F:aspartic-type endopeptidase activity"/>
    <property type="evidence" value="ECO:0007669"/>
    <property type="project" value="InterPro"/>
</dbReference>
<dbReference type="EMBL" id="AZHX01001066">
    <property type="protein sequence ID" value="ETX05002.1"/>
    <property type="molecule type" value="Genomic_DNA"/>
</dbReference>
<name>W4M5U0_9BACT</name>
<dbReference type="HOGENOM" id="CLU_1792945_0_0_7"/>
<keyword evidence="4" id="KW-1185">Reference proteome</keyword>
<accession>W4M5U0</accession>
<dbReference type="InterPro" id="IPR001995">
    <property type="entry name" value="Peptidase_A2_cat"/>
</dbReference>
<proteinExistence type="predicted"/>
<dbReference type="InterPro" id="IPR001969">
    <property type="entry name" value="Aspartic_peptidase_AS"/>
</dbReference>
<dbReference type="Pfam" id="PF13650">
    <property type="entry name" value="Asp_protease_2"/>
    <property type="match status" value="1"/>
</dbReference>
<comment type="caution">
    <text evidence="3">The sequence shown here is derived from an EMBL/GenBank/DDBJ whole genome shotgun (WGS) entry which is preliminary data.</text>
</comment>
<evidence type="ECO:0000259" key="2">
    <source>
        <dbReference type="PROSITE" id="PS50175"/>
    </source>
</evidence>
<sequence length="144" mass="15825">MQINGEWLLCDDGIVRPIIRGEILSGDGSWVPAEFLVDTGADRTVFSALIFRALHPQSIYRQEHLGGLGGTTEAVVVETQLRFGDKGGNQVVFRGQYAAVTELETLDICVLGRDIIGLFVLIVDQPGNVVCLLSQRHQYIIEQS</sequence>
<organism evidence="3 4">
    <name type="scientific">Candidatus Entotheonella gemina</name>
    <dbReference type="NCBI Taxonomy" id="1429439"/>
    <lineage>
        <taxon>Bacteria</taxon>
        <taxon>Pseudomonadati</taxon>
        <taxon>Nitrospinota/Tectimicrobiota group</taxon>
        <taxon>Candidatus Tectimicrobiota</taxon>
        <taxon>Candidatus Entotheonellia</taxon>
        <taxon>Candidatus Entotheonellales</taxon>
        <taxon>Candidatus Entotheonellaceae</taxon>
        <taxon>Candidatus Entotheonella</taxon>
    </lineage>
</organism>
<dbReference type="InterPro" id="IPR021109">
    <property type="entry name" value="Peptidase_aspartic_dom_sf"/>
</dbReference>
<dbReference type="AlphaFoldDB" id="W4M5U0"/>
<gene>
    <name evidence="3" type="ORF">ETSY2_25535</name>
</gene>
<evidence type="ECO:0000256" key="1">
    <source>
        <dbReference type="ARBA" id="ARBA00022801"/>
    </source>
</evidence>
<dbReference type="PROSITE" id="PS00141">
    <property type="entry name" value="ASP_PROTEASE"/>
    <property type="match status" value="1"/>
</dbReference>
<dbReference type="Gene3D" id="2.40.70.10">
    <property type="entry name" value="Acid Proteases"/>
    <property type="match status" value="1"/>
</dbReference>
<dbReference type="PROSITE" id="PS50175">
    <property type="entry name" value="ASP_PROT_RETROV"/>
    <property type="match status" value="1"/>
</dbReference>
<reference evidence="3 4" key="1">
    <citation type="journal article" date="2014" name="Nature">
        <title>An environmental bacterial taxon with a large and distinct metabolic repertoire.</title>
        <authorList>
            <person name="Wilson M.C."/>
            <person name="Mori T."/>
            <person name="Ruckert C."/>
            <person name="Uria A.R."/>
            <person name="Helf M.J."/>
            <person name="Takada K."/>
            <person name="Gernert C."/>
            <person name="Steffens U.A."/>
            <person name="Heycke N."/>
            <person name="Schmitt S."/>
            <person name="Rinke C."/>
            <person name="Helfrich E.J."/>
            <person name="Brachmann A.O."/>
            <person name="Gurgui C."/>
            <person name="Wakimoto T."/>
            <person name="Kracht M."/>
            <person name="Crusemann M."/>
            <person name="Hentschel U."/>
            <person name="Abe I."/>
            <person name="Matsunaga S."/>
            <person name="Kalinowski J."/>
            <person name="Takeyama H."/>
            <person name="Piel J."/>
        </authorList>
    </citation>
    <scope>NUCLEOTIDE SEQUENCE [LARGE SCALE GENOMIC DNA]</scope>
    <source>
        <strain evidence="4">TSY2</strain>
    </source>
</reference>
<dbReference type="SUPFAM" id="SSF50630">
    <property type="entry name" value="Acid proteases"/>
    <property type="match status" value="1"/>
</dbReference>
<keyword evidence="1" id="KW-0378">Hydrolase</keyword>